<keyword evidence="3" id="KW-0902">Two-component regulatory system</keyword>
<name>A0A1C5JSW8_9ACTN</name>
<dbReference type="InterPro" id="IPR003594">
    <property type="entry name" value="HATPase_dom"/>
</dbReference>
<keyword evidence="2 6" id="KW-0418">Kinase</keyword>
<sequence length="367" mass="39031">MVILLALHRVGCFVPALASGAQGLYHDRPTELLLLVVVLAWNVLLFRTACRWGWFPTPMVHVDLALAVLVLVLVAGSLSTGGVLSNWGNGATQAAASLAAAAIVRPLAVVAVVAGLVVVRTAVGLEFATDPSMVELLYAANGIACFALAAGFGIRYLRREGRHLDRVNAQRLAAEAERAADHARYVTRMAHHRALHDTVLTTLTLIARGGVDHRAAPVRQRCARDADYIRGLLADRGDAGFGTLGAALREVVGAVSLLGLRVCFRGDLIPPELPPPVVDALRDAVREALNNVVKHAGVDEAWLTATHEGGVLRVTVVDRGRGFEVRTVPPGFGFRHSVVDRVAEVGGRVRVSSEPGAGTCVELSWPR</sequence>
<gene>
    <name evidence="6" type="ORF">GA0070614_5273</name>
</gene>
<dbReference type="GO" id="GO:0016301">
    <property type="term" value="F:kinase activity"/>
    <property type="evidence" value="ECO:0007669"/>
    <property type="project" value="UniProtKB-KW"/>
</dbReference>
<dbReference type="InterPro" id="IPR050482">
    <property type="entry name" value="Sensor_HK_TwoCompSys"/>
</dbReference>
<feature type="transmembrane region" description="Helical" evidence="4">
    <location>
        <begin position="60"/>
        <end position="84"/>
    </location>
</feature>
<evidence type="ECO:0000256" key="1">
    <source>
        <dbReference type="ARBA" id="ARBA00022679"/>
    </source>
</evidence>
<feature type="domain" description="Histidine kinase/HSP90-like ATPase" evidence="5">
    <location>
        <begin position="279"/>
        <end position="366"/>
    </location>
</feature>
<dbReference type="SUPFAM" id="SSF55874">
    <property type="entry name" value="ATPase domain of HSP90 chaperone/DNA topoisomerase II/histidine kinase"/>
    <property type="match status" value="1"/>
</dbReference>
<feature type="transmembrane region" description="Helical" evidence="4">
    <location>
        <begin position="96"/>
        <end position="118"/>
    </location>
</feature>
<dbReference type="AlphaFoldDB" id="A0A1C5JSW8"/>
<evidence type="ECO:0000256" key="2">
    <source>
        <dbReference type="ARBA" id="ARBA00022777"/>
    </source>
</evidence>
<dbReference type="Gene3D" id="3.30.565.10">
    <property type="entry name" value="Histidine kinase-like ATPase, C-terminal domain"/>
    <property type="match status" value="1"/>
</dbReference>
<evidence type="ECO:0000313" key="6">
    <source>
        <dbReference type="EMBL" id="SCG73685.1"/>
    </source>
</evidence>
<keyword evidence="4" id="KW-0812">Transmembrane</keyword>
<reference evidence="7" key="1">
    <citation type="submission" date="2016-06" db="EMBL/GenBank/DDBJ databases">
        <authorList>
            <person name="Varghese N."/>
            <person name="Submissions Spin"/>
        </authorList>
    </citation>
    <scope>NUCLEOTIDE SEQUENCE [LARGE SCALE GENOMIC DNA]</scope>
    <source>
        <strain evidence="7">DSM 45161</strain>
    </source>
</reference>
<protein>
    <submittedName>
        <fullName evidence="6">Signal transduction histidine kinase</fullName>
    </submittedName>
</protein>
<keyword evidence="1" id="KW-0808">Transferase</keyword>
<evidence type="ECO:0000313" key="7">
    <source>
        <dbReference type="Proteomes" id="UP000198215"/>
    </source>
</evidence>
<evidence type="ECO:0000256" key="3">
    <source>
        <dbReference type="ARBA" id="ARBA00023012"/>
    </source>
</evidence>
<evidence type="ECO:0000256" key="4">
    <source>
        <dbReference type="SAM" id="Phobius"/>
    </source>
</evidence>
<dbReference type="InterPro" id="IPR036890">
    <property type="entry name" value="HATPase_C_sf"/>
</dbReference>
<accession>A0A1C5JSW8</accession>
<feature type="transmembrane region" description="Helical" evidence="4">
    <location>
        <begin position="32"/>
        <end position="54"/>
    </location>
</feature>
<evidence type="ECO:0000259" key="5">
    <source>
        <dbReference type="Pfam" id="PF02518"/>
    </source>
</evidence>
<proteinExistence type="predicted"/>
<dbReference type="CDD" id="cd16917">
    <property type="entry name" value="HATPase_UhpB-NarQ-NarX-like"/>
    <property type="match status" value="1"/>
</dbReference>
<dbReference type="Proteomes" id="UP000198215">
    <property type="component" value="Chromosome I"/>
</dbReference>
<dbReference type="EMBL" id="LT607753">
    <property type="protein sequence ID" value="SCG73685.1"/>
    <property type="molecule type" value="Genomic_DNA"/>
</dbReference>
<organism evidence="6 7">
    <name type="scientific">Micromonospora coxensis</name>
    <dbReference type="NCBI Taxonomy" id="356852"/>
    <lineage>
        <taxon>Bacteria</taxon>
        <taxon>Bacillati</taxon>
        <taxon>Actinomycetota</taxon>
        <taxon>Actinomycetes</taxon>
        <taxon>Micromonosporales</taxon>
        <taxon>Micromonosporaceae</taxon>
        <taxon>Micromonospora</taxon>
    </lineage>
</organism>
<feature type="transmembrane region" description="Helical" evidence="4">
    <location>
        <begin position="138"/>
        <end position="157"/>
    </location>
</feature>
<dbReference type="GO" id="GO:0000160">
    <property type="term" value="P:phosphorelay signal transduction system"/>
    <property type="evidence" value="ECO:0007669"/>
    <property type="project" value="UniProtKB-KW"/>
</dbReference>
<keyword evidence="4" id="KW-0472">Membrane</keyword>
<dbReference type="PANTHER" id="PTHR24421:SF61">
    <property type="entry name" value="OXYGEN SENSOR HISTIDINE KINASE NREB"/>
    <property type="match status" value="1"/>
</dbReference>
<dbReference type="Pfam" id="PF02518">
    <property type="entry name" value="HATPase_c"/>
    <property type="match status" value="1"/>
</dbReference>
<keyword evidence="4" id="KW-1133">Transmembrane helix</keyword>
<keyword evidence="7" id="KW-1185">Reference proteome</keyword>
<dbReference type="PANTHER" id="PTHR24421">
    <property type="entry name" value="NITRATE/NITRITE SENSOR PROTEIN NARX-RELATED"/>
    <property type="match status" value="1"/>
</dbReference>